<dbReference type="EMBL" id="JBHFAB010000013">
    <property type="protein sequence ID" value="MFC1418763.1"/>
    <property type="molecule type" value="Genomic_DNA"/>
</dbReference>
<evidence type="ECO:0000313" key="1">
    <source>
        <dbReference type="EMBL" id="MFC1418763.1"/>
    </source>
</evidence>
<evidence type="ECO:0000313" key="2">
    <source>
        <dbReference type="Proteomes" id="UP001592531"/>
    </source>
</evidence>
<name>A0ABV6VYK4_9ACTN</name>
<dbReference type="SUPFAM" id="SSF48452">
    <property type="entry name" value="TPR-like"/>
    <property type="match status" value="1"/>
</dbReference>
<gene>
    <name evidence="1" type="ORF">ACEZDE_19300</name>
</gene>
<keyword evidence="2" id="KW-1185">Reference proteome</keyword>
<dbReference type="Proteomes" id="UP001592531">
    <property type="component" value="Unassembled WGS sequence"/>
</dbReference>
<reference evidence="1 2" key="1">
    <citation type="submission" date="2024-09" db="EMBL/GenBank/DDBJ databases">
        <authorList>
            <person name="Lee S.D."/>
        </authorList>
    </citation>
    <scope>NUCLEOTIDE SEQUENCE [LARGE SCALE GENOMIC DNA]</scope>
    <source>
        <strain evidence="1 2">N8-3</strain>
    </source>
</reference>
<dbReference type="Gene3D" id="1.25.40.10">
    <property type="entry name" value="Tetratricopeptide repeat domain"/>
    <property type="match status" value="1"/>
</dbReference>
<dbReference type="InterPro" id="IPR011990">
    <property type="entry name" value="TPR-like_helical_dom_sf"/>
</dbReference>
<sequence length="435" mass="47289">MRLQQGLGKAKLAQKLNEHAIPMGVNLATNRTTVWRWETGQYDPDEKTQAVIASFFGLANDQWRHQDWPLWLPVWEVQGLSASWDAPGTVETLTHLNRSGLLDRRGFVTVTGAALMALIASWADAPSAFASVLAGDRVTDTMVAKLEKRVESLRELDAEMGGARLLEQARGDLALVSGILQQGRYTEEHGRRLHALAARVCYLTGWMAYDSGLHSAGQQYYVGALRASRSAGDDEFGAFAMAEMGVQLGESGHTSERLAMINAAIATTPSNIHPAVQSYLHLHQAGSLSRTGQDREAATALHRATKLWDKADGDRPEWMGWYGSEQIASTHGKILIRTGRVQEATAALESSISSAVPRDRAVRSARLAEARLMGHDLEGALAAANIGAQLLEESVNSARATSRLTEFSAALEPYAKVTQVAEFRDRLRALPTVAA</sequence>
<comment type="caution">
    <text evidence="1">The sequence shown here is derived from an EMBL/GenBank/DDBJ whole genome shotgun (WGS) entry which is preliminary data.</text>
</comment>
<accession>A0ABV6VYK4</accession>
<proteinExistence type="predicted"/>
<protein>
    <submittedName>
        <fullName evidence="1">Transcriptional regulator</fullName>
    </submittedName>
</protein>
<organism evidence="1 2">
    <name type="scientific">Streptacidiphilus cavernicola</name>
    <dbReference type="NCBI Taxonomy" id="3342716"/>
    <lineage>
        <taxon>Bacteria</taxon>
        <taxon>Bacillati</taxon>
        <taxon>Actinomycetota</taxon>
        <taxon>Actinomycetes</taxon>
        <taxon>Kitasatosporales</taxon>
        <taxon>Streptomycetaceae</taxon>
        <taxon>Streptacidiphilus</taxon>
    </lineage>
</organism>
<dbReference type="RefSeq" id="WP_380537559.1">
    <property type="nucleotide sequence ID" value="NZ_JBHFAB010000013.1"/>
</dbReference>